<dbReference type="AlphaFoldDB" id="A0A8J7LW99"/>
<sequence>MQVVLTGGWDGNRVPDGQQCTLFGGNGSTPPMRITGMPAGTAMIVAEYNDRSYQPLSRNGGHGTIGYAVSGDSADLPAVPGLTDRNLPRGVQVIKKARGTGEYASDGYMPPCSGGRGNRYTVDLHAVDAGGNTLERLRRVPIGRY</sequence>
<evidence type="ECO:0000313" key="2">
    <source>
        <dbReference type="Proteomes" id="UP000640583"/>
    </source>
</evidence>
<dbReference type="EMBL" id="JADCKQ010000007">
    <property type="protein sequence ID" value="MBI1494062.1"/>
    <property type="molecule type" value="Genomic_DNA"/>
</dbReference>
<reference evidence="1" key="1">
    <citation type="submission" date="2020-10" db="EMBL/GenBank/DDBJ databases">
        <title>Paenihalocynthiibacter styelae gen. nov., sp. nov., isolated from stalked sea squirt Styela clava.</title>
        <authorList>
            <person name="Kim Y.-O."/>
            <person name="Yoon J.-H."/>
        </authorList>
    </citation>
    <scope>NUCLEOTIDE SEQUENCE</scope>
    <source>
        <strain evidence="1">MYP1-1</strain>
    </source>
</reference>
<evidence type="ECO:0000313" key="1">
    <source>
        <dbReference type="EMBL" id="MBI1494062.1"/>
    </source>
</evidence>
<gene>
    <name evidence="1" type="ORF">H1D41_10480</name>
</gene>
<name>A0A8J7LW99_9RHOB</name>
<proteinExistence type="predicted"/>
<accession>A0A8J7LW99</accession>
<keyword evidence="2" id="KW-1185">Reference proteome</keyword>
<comment type="caution">
    <text evidence="1">The sequence shown here is derived from an EMBL/GenBank/DDBJ whole genome shotgun (WGS) entry which is preliminary data.</text>
</comment>
<dbReference type="Gene3D" id="3.90.280.10">
    <property type="entry name" value="PEBP-like"/>
    <property type="match status" value="1"/>
</dbReference>
<protein>
    <submittedName>
        <fullName evidence="1">Uncharacterized protein</fullName>
    </submittedName>
</protein>
<organism evidence="1 2">
    <name type="scientific">Halocynthiibacter styelae</name>
    <dbReference type="NCBI Taxonomy" id="2761955"/>
    <lineage>
        <taxon>Bacteria</taxon>
        <taxon>Pseudomonadati</taxon>
        <taxon>Pseudomonadota</taxon>
        <taxon>Alphaproteobacteria</taxon>
        <taxon>Rhodobacterales</taxon>
        <taxon>Paracoccaceae</taxon>
        <taxon>Halocynthiibacter</taxon>
    </lineage>
</organism>
<dbReference type="Proteomes" id="UP000640583">
    <property type="component" value="Unassembled WGS sequence"/>
</dbReference>
<dbReference type="InterPro" id="IPR036610">
    <property type="entry name" value="PEBP-like_sf"/>
</dbReference>